<keyword evidence="3" id="KW-1185">Reference proteome</keyword>
<evidence type="ECO:0000313" key="3">
    <source>
        <dbReference type="Proteomes" id="UP001497497"/>
    </source>
</evidence>
<keyword evidence="1" id="KW-0732">Signal</keyword>
<feature type="signal peptide" evidence="1">
    <location>
        <begin position="1"/>
        <end position="16"/>
    </location>
</feature>
<comment type="caution">
    <text evidence="2">The sequence shown here is derived from an EMBL/GenBank/DDBJ whole genome shotgun (WGS) entry which is preliminary data.</text>
</comment>
<gene>
    <name evidence="2" type="ORF">GSLYS_00018140001</name>
</gene>
<evidence type="ECO:0000313" key="2">
    <source>
        <dbReference type="EMBL" id="CAL1544627.1"/>
    </source>
</evidence>
<proteinExistence type="predicted"/>
<sequence>MFSIILLGALLPFVLGQQMDPAKVCLPDTVQFISFNLDKDEGGVGAIDFKRQLLGSVTPTRTIVQDLAAKKAYVTEPDGSCQASDIADDAVLTQCLPARAVYVAEASWGFGPNALTEDGWQLPFNGGTLKLLITKQPDQPRYIMLSRFEDCKGEASSSFYINPTLNITQPGILDIPTNCTAVL</sequence>
<reference evidence="2 3" key="1">
    <citation type="submission" date="2024-04" db="EMBL/GenBank/DDBJ databases">
        <authorList>
            <consortium name="Genoscope - CEA"/>
            <person name="William W."/>
        </authorList>
    </citation>
    <scope>NUCLEOTIDE SEQUENCE [LARGE SCALE GENOMIC DNA]</scope>
</reference>
<dbReference type="AlphaFoldDB" id="A0AAV2IEU8"/>
<protein>
    <submittedName>
        <fullName evidence="2">Uncharacterized protein</fullName>
    </submittedName>
</protein>
<name>A0AAV2IEU8_LYMST</name>
<evidence type="ECO:0000256" key="1">
    <source>
        <dbReference type="SAM" id="SignalP"/>
    </source>
</evidence>
<dbReference type="EMBL" id="CAXITT010000635">
    <property type="protein sequence ID" value="CAL1544627.1"/>
    <property type="molecule type" value="Genomic_DNA"/>
</dbReference>
<dbReference type="Proteomes" id="UP001497497">
    <property type="component" value="Unassembled WGS sequence"/>
</dbReference>
<accession>A0AAV2IEU8</accession>
<feature type="chain" id="PRO_5043954372" evidence="1">
    <location>
        <begin position="17"/>
        <end position="183"/>
    </location>
</feature>
<organism evidence="2 3">
    <name type="scientific">Lymnaea stagnalis</name>
    <name type="common">Great pond snail</name>
    <name type="synonym">Helix stagnalis</name>
    <dbReference type="NCBI Taxonomy" id="6523"/>
    <lineage>
        <taxon>Eukaryota</taxon>
        <taxon>Metazoa</taxon>
        <taxon>Spiralia</taxon>
        <taxon>Lophotrochozoa</taxon>
        <taxon>Mollusca</taxon>
        <taxon>Gastropoda</taxon>
        <taxon>Heterobranchia</taxon>
        <taxon>Euthyneura</taxon>
        <taxon>Panpulmonata</taxon>
        <taxon>Hygrophila</taxon>
        <taxon>Lymnaeoidea</taxon>
        <taxon>Lymnaeidae</taxon>
        <taxon>Lymnaea</taxon>
    </lineage>
</organism>